<dbReference type="SUPFAM" id="SSF158446">
    <property type="entry name" value="IVS-encoded protein-like"/>
    <property type="match status" value="1"/>
</dbReference>
<reference evidence="1 2" key="1">
    <citation type="submission" date="2015-08" db="EMBL/GenBank/DDBJ databases">
        <title>Complete genome sequence of Sulfurifustis variabilis.</title>
        <authorList>
            <person name="Miura A."/>
            <person name="Kojima H."/>
            <person name="Fukui M."/>
        </authorList>
    </citation>
    <scope>NUCLEOTIDE SEQUENCE [LARGE SCALE GENOMIC DNA]</scope>
    <source>
        <strain evidence="2">skN76</strain>
    </source>
</reference>
<evidence type="ECO:0000313" key="1">
    <source>
        <dbReference type="EMBL" id="BAU49283.1"/>
    </source>
</evidence>
<sequence>METGNAIRDKSYAFAILAIRAVQQLRKAEREFELSGQLVRSATSIGANVEEALAGQTRKDFTAKMAVASKEARESRYWLRLLTDVGLLDAKAASELLERSDELIRILTAIVKTSQSRPSGRTR</sequence>
<dbReference type="Gene3D" id="1.20.1440.60">
    <property type="entry name" value="23S rRNA-intervening sequence"/>
    <property type="match status" value="1"/>
</dbReference>
<dbReference type="EMBL" id="AP014936">
    <property type="protein sequence ID" value="BAU49283.1"/>
    <property type="molecule type" value="Genomic_DNA"/>
</dbReference>
<evidence type="ECO:0008006" key="3">
    <source>
        <dbReference type="Google" id="ProtNLM"/>
    </source>
</evidence>
<evidence type="ECO:0000313" key="2">
    <source>
        <dbReference type="Proteomes" id="UP000218899"/>
    </source>
</evidence>
<dbReference type="InterPro" id="IPR012657">
    <property type="entry name" value="23S_rRNA-intervening_sequence"/>
</dbReference>
<gene>
    <name evidence="1" type="ORF">SVA_2735</name>
</gene>
<dbReference type="PANTHER" id="PTHR38471">
    <property type="entry name" value="FOUR HELIX BUNDLE PROTEIN"/>
    <property type="match status" value="1"/>
</dbReference>
<dbReference type="PIRSF" id="PIRSF035652">
    <property type="entry name" value="CHP02436"/>
    <property type="match status" value="1"/>
</dbReference>
<dbReference type="RefSeq" id="WP_096461707.1">
    <property type="nucleotide sequence ID" value="NZ_AP014936.1"/>
</dbReference>
<proteinExistence type="predicted"/>
<dbReference type="KEGG" id="sva:SVA_2735"/>
<dbReference type="InterPro" id="IPR036583">
    <property type="entry name" value="23S_rRNA_IVS_sf"/>
</dbReference>
<dbReference type="NCBIfam" id="TIGR02436">
    <property type="entry name" value="four helix bundle protein"/>
    <property type="match status" value="1"/>
</dbReference>
<dbReference type="PANTHER" id="PTHR38471:SF2">
    <property type="entry name" value="FOUR HELIX BUNDLE PROTEIN"/>
    <property type="match status" value="1"/>
</dbReference>
<dbReference type="Proteomes" id="UP000218899">
    <property type="component" value="Chromosome"/>
</dbReference>
<organism evidence="1 2">
    <name type="scientific">Sulfurifustis variabilis</name>
    <dbReference type="NCBI Taxonomy" id="1675686"/>
    <lineage>
        <taxon>Bacteria</taxon>
        <taxon>Pseudomonadati</taxon>
        <taxon>Pseudomonadota</taxon>
        <taxon>Gammaproteobacteria</taxon>
        <taxon>Acidiferrobacterales</taxon>
        <taxon>Acidiferrobacteraceae</taxon>
        <taxon>Sulfurifustis</taxon>
    </lineage>
</organism>
<dbReference type="AlphaFoldDB" id="A0A1B4V6X6"/>
<keyword evidence="2" id="KW-1185">Reference proteome</keyword>
<name>A0A1B4V6X6_9GAMM</name>
<dbReference type="Pfam" id="PF05635">
    <property type="entry name" value="23S_rRNA_IVP"/>
    <property type="match status" value="1"/>
</dbReference>
<protein>
    <recommendedName>
        <fullName evidence="3">Four helix bundle protein</fullName>
    </recommendedName>
</protein>
<accession>A0A1B4V6X6</accession>
<dbReference type="OrthoDB" id="285993at2"/>